<feature type="domain" description="Tyr recombinase" evidence="5">
    <location>
        <begin position="204"/>
        <end position="403"/>
    </location>
</feature>
<dbReference type="GO" id="GO:0003677">
    <property type="term" value="F:DNA binding"/>
    <property type="evidence" value="ECO:0007669"/>
    <property type="project" value="UniProtKB-KW"/>
</dbReference>
<accession>A0A947D8B8</accession>
<dbReference type="GO" id="GO:0006310">
    <property type="term" value="P:DNA recombination"/>
    <property type="evidence" value="ECO:0007669"/>
    <property type="project" value="UniProtKB-KW"/>
</dbReference>
<dbReference type="InterPro" id="IPR038488">
    <property type="entry name" value="Integrase_DNA-bd_sf"/>
</dbReference>
<organism evidence="6 7">
    <name type="scientific">Prosthecodimorpha staleyi</name>
    <dbReference type="NCBI Taxonomy" id="2840188"/>
    <lineage>
        <taxon>Bacteria</taxon>
        <taxon>Pseudomonadati</taxon>
        <taxon>Pseudomonadota</taxon>
        <taxon>Alphaproteobacteria</taxon>
        <taxon>Hyphomicrobiales</taxon>
        <taxon>Ancalomicrobiaceae</taxon>
        <taxon>Prosthecodimorpha</taxon>
    </lineage>
</organism>
<dbReference type="SUPFAM" id="SSF56349">
    <property type="entry name" value="DNA breaking-rejoining enzymes"/>
    <property type="match status" value="1"/>
</dbReference>
<dbReference type="InterPro" id="IPR025166">
    <property type="entry name" value="Integrase_DNA_bind_dom"/>
</dbReference>
<dbReference type="Gene3D" id="1.10.443.10">
    <property type="entry name" value="Intergrase catalytic core"/>
    <property type="match status" value="1"/>
</dbReference>
<dbReference type="RefSeq" id="WP_261971465.1">
    <property type="nucleotide sequence ID" value="NZ_JAHHZF010000017.1"/>
</dbReference>
<keyword evidence="7" id="KW-1185">Reference proteome</keyword>
<dbReference type="InterPro" id="IPR010998">
    <property type="entry name" value="Integrase_recombinase_N"/>
</dbReference>
<keyword evidence="2" id="KW-0229">DNA integration</keyword>
<evidence type="ECO:0000256" key="3">
    <source>
        <dbReference type="ARBA" id="ARBA00023125"/>
    </source>
</evidence>
<evidence type="ECO:0000259" key="5">
    <source>
        <dbReference type="PROSITE" id="PS51898"/>
    </source>
</evidence>
<keyword evidence="4" id="KW-0233">DNA recombination</keyword>
<dbReference type="AlphaFoldDB" id="A0A947D8B8"/>
<dbReference type="PROSITE" id="PS51898">
    <property type="entry name" value="TYR_RECOMBINASE"/>
    <property type="match status" value="1"/>
</dbReference>
<dbReference type="EMBL" id="JAHHZF010000017">
    <property type="protein sequence ID" value="MBT9292965.1"/>
    <property type="molecule type" value="Genomic_DNA"/>
</dbReference>
<gene>
    <name evidence="6" type="ORF">KL771_26120</name>
</gene>
<comment type="similarity">
    <text evidence="1">Belongs to the 'phage' integrase family.</text>
</comment>
<protein>
    <submittedName>
        <fullName evidence="6">Site-specific integrase</fullName>
    </submittedName>
</protein>
<proteinExistence type="inferred from homology"/>
<evidence type="ECO:0000256" key="2">
    <source>
        <dbReference type="ARBA" id="ARBA00022908"/>
    </source>
</evidence>
<sequence>MAAVKITKRVVDAAEPKLSRYVVFDSEIRGFGLRVFPSGQKSWIFEYRAGDGGRRAAKKRITIGSISDFTPDQARKQADTLRSQTKVGHDPQAAKVESRKAITVAELVKIFLTDHVEAKRKSRTKEHYEDILCRIVVPAIGAKRAKDLKRSDVAQIHLDWRHTPAQANRVLAIIGSMYGFGARHGLVPDDCNPARRIERFVEHRRERFLTTEELSRLGEAIREAETVGIPWDIDTTKKTKHVPKIRQATPIGAHAAAALRLLIFTGARLREILGLRWSEVDFERGLLLLPDSKTGRKTIILNAPALRVLSELPRIGGYVIAGGTAGLDGERPRSDLKRPWAVVAQRAGLNGIRLHDLRHTFASIGAGGGLGLPIVGKLLGHAHTATTARYAHLDADPLKRASDTIGSVIASAMEGKPADNLLKFR</sequence>
<dbReference type="InterPro" id="IPR013762">
    <property type="entry name" value="Integrase-like_cat_sf"/>
</dbReference>
<dbReference type="InterPro" id="IPR002104">
    <property type="entry name" value="Integrase_catalytic"/>
</dbReference>
<dbReference type="InterPro" id="IPR011010">
    <property type="entry name" value="DNA_brk_join_enz"/>
</dbReference>
<dbReference type="PANTHER" id="PTHR30629">
    <property type="entry name" value="PROPHAGE INTEGRASE"/>
    <property type="match status" value="1"/>
</dbReference>
<dbReference type="GO" id="GO:0015074">
    <property type="term" value="P:DNA integration"/>
    <property type="evidence" value="ECO:0007669"/>
    <property type="project" value="UniProtKB-KW"/>
</dbReference>
<dbReference type="InterPro" id="IPR050808">
    <property type="entry name" value="Phage_Integrase"/>
</dbReference>
<evidence type="ECO:0000256" key="1">
    <source>
        <dbReference type="ARBA" id="ARBA00008857"/>
    </source>
</evidence>
<name>A0A947D8B8_9HYPH</name>
<evidence type="ECO:0000256" key="4">
    <source>
        <dbReference type="ARBA" id="ARBA00023172"/>
    </source>
</evidence>
<evidence type="ECO:0000313" key="7">
    <source>
        <dbReference type="Proteomes" id="UP000766595"/>
    </source>
</evidence>
<dbReference type="PANTHER" id="PTHR30629:SF2">
    <property type="entry name" value="PROPHAGE INTEGRASE INTS-RELATED"/>
    <property type="match status" value="1"/>
</dbReference>
<evidence type="ECO:0000313" key="6">
    <source>
        <dbReference type="EMBL" id="MBT9292965.1"/>
    </source>
</evidence>
<dbReference type="CDD" id="cd00796">
    <property type="entry name" value="INT_Rci_Hp1_C"/>
    <property type="match status" value="1"/>
</dbReference>
<dbReference type="Pfam" id="PF00589">
    <property type="entry name" value="Phage_integrase"/>
    <property type="match status" value="1"/>
</dbReference>
<keyword evidence="3" id="KW-0238">DNA-binding</keyword>
<dbReference type="Gene3D" id="1.10.150.130">
    <property type="match status" value="1"/>
</dbReference>
<dbReference type="Pfam" id="PF13356">
    <property type="entry name" value="Arm-DNA-bind_3"/>
    <property type="match status" value="1"/>
</dbReference>
<reference evidence="6 7" key="1">
    <citation type="submission" date="2021-06" db="EMBL/GenBank/DDBJ databases">
        <authorList>
            <person name="Grouzdev D.S."/>
            <person name="Koziaeva V."/>
        </authorList>
    </citation>
    <scope>NUCLEOTIDE SEQUENCE [LARGE SCALE GENOMIC DNA]</scope>
    <source>
        <strain evidence="6 7">22</strain>
    </source>
</reference>
<comment type="caution">
    <text evidence="6">The sequence shown here is derived from an EMBL/GenBank/DDBJ whole genome shotgun (WGS) entry which is preliminary data.</text>
</comment>
<dbReference type="Gene3D" id="3.30.160.390">
    <property type="entry name" value="Integrase, DNA-binding domain"/>
    <property type="match status" value="1"/>
</dbReference>
<dbReference type="Proteomes" id="UP000766595">
    <property type="component" value="Unassembled WGS sequence"/>
</dbReference>